<comment type="caution">
    <text evidence="4">The sequence shown here is derived from an EMBL/GenBank/DDBJ whole genome shotgun (WGS) entry which is preliminary data.</text>
</comment>
<evidence type="ECO:0000256" key="2">
    <source>
        <dbReference type="SAM" id="Phobius"/>
    </source>
</evidence>
<organism evidence="4 5">
    <name type="scientific">Rhizopus oryzae</name>
    <name type="common">Mucormycosis agent</name>
    <name type="synonym">Rhizopus arrhizus var. delemar</name>
    <dbReference type="NCBI Taxonomy" id="64495"/>
    <lineage>
        <taxon>Eukaryota</taxon>
        <taxon>Fungi</taxon>
        <taxon>Fungi incertae sedis</taxon>
        <taxon>Mucoromycota</taxon>
        <taxon>Mucoromycotina</taxon>
        <taxon>Mucoromycetes</taxon>
        <taxon>Mucorales</taxon>
        <taxon>Mucorineae</taxon>
        <taxon>Rhizopodaceae</taxon>
        <taxon>Rhizopus</taxon>
    </lineage>
</organism>
<evidence type="ECO:0000256" key="1">
    <source>
        <dbReference type="ARBA" id="ARBA00022723"/>
    </source>
</evidence>
<gene>
    <name evidence="4" type="ORF">G6F51_003589</name>
</gene>
<dbReference type="PROSITE" id="PS50846">
    <property type="entry name" value="HMA_2"/>
    <property type="match status" value="1"/>
</dbReference>
<dbReference type="Pfam" id="PF00403">
    <property type="entry name" value="HMA"/>
    <property type="match status" value="1"/>
</dbReference>
<feature type="transmembrane region" description="Helical" evidence="2">
    <location>
        <begin position="65"/>
        <end position="83"/>
    </location>
</feature>
<dbReference type="PROSITE" id="PS01047">
    <property type="entry name" value="HMA_1"/>
    <property type="match status" value="1"/>
</dbReference>
<evidence type="ECO:0000259" key="3">
    <source>
        <dbReference type="PROSITE" id="PS50846"/>
    </source>
</evidence>
<dbReference type="CDD" id="cd00371">
    <property type="entry name" value="HMA"/>
    <property type="match status" value="1"/>
</dbReference>
<accession>A0A9P6YHG9</accession>
<evidence type="ECO:0000313" key="5">
    <source>
        <dbReference type="Proteomes" id="UP000717996"/>
    </source>
</evidence>
<keyword evidence="2" id="KW-0812">Transmembrane</keyword>
<feature type="transmembrane region" description="Helical" evidence="2">
    <location>
        <begin position="28"/>
        <end position="53"/>
    </location>
</feature>
<dbReference type="PROSITE" id="PS51257">
    <property type="entry name" value="PROKAR_LIPOPROTEIN"/>
    <property type="match status" value="1"/>
</dbReference>
<dbReference type="InterPro" id="IPR017969">
    <property type="entry name" value="Heavy-metal-associated_CS"/>
</dbReference>
<dbReference type="EMBL" id="JAANIT010000359">
    <property type="protein sequence ID" value="KAG1548572.1"/>
    <property type="molecule type" value="Genomic_DNA"/>
</dbReference>
<keyword evidence="2" id="KW-1133">Transmembrane helix</keyword>
<dbReference type="Gene3D" id="3.30.70.100">
    <property type="match status" value="1"/>
</dbReference>
<reference evidence="4" key="1">
    <citation type="journal article" date="2020" name="Microb. Genom.">
        <title>Genetic diversity of clinical and environmental Mucorales isolates obtained from an investigation of mucormycosis cases among solid organ transplant recipients.</title>
        <authorList>
            <person name="Nguyen M.H."/>
            <person name="Kaul D."/>
            <person name="Muto C."/>
            <person name="Cheng S.J."/>
            <person name="Richter R.A."/>
            <person name="Bruno V.M."/>
            <person name="Liu G."/>
            <person name="Beyhan S."/>
            <person name="Sundermann A.J."/>
            <person name="Mounaud S."/>
            <person name="Pasculle A.W."/>
            <person name="Nierman W.C."/>
            <person name="Driscoll E."/>
            <person name="Cumbie R."/>
            <person name="Clancy C.J."/>
            <person name="Dupont C.L."/>
        </authorList>
    </citation>
    <scope>NUCLEOTIDE SEQUENCE</scope>
    <source>
        <strain evidence="4">GL16</strain>
    </source>
</reference>
<name>A0A9P6YHG9_RHIOR</name>
<dbReference type="OrthoDB" id="689350at2759"/>
<keyword evidence="1" id="KW-0479">Metal-binding</keyword>
<protein>
    <recommendedName>
        <fullName evidence="3">HMA domain-containing protein</fullName>
    </recommendedName>
</protein>
<dbReference type="Proteomes" id="UP000717996">
    <property type="component" value="Unassembled WGS sequence"/>
</dbReference>
<dbReference type="AlphaFoldDB" id="A0A9P6YHG9"/>
<sequence>MRTSSILASLAALTSSSCCIIQLVLNYFSFSCAGFSILTPYRPFLTCLTILILTYQLYHCRCRPLLVLLCLILTLSPEIVRWMNRLGSESNLEEYYIQLTGLGCEACANRIKRQLESVDWITHVRVYFSNATAIVSTKQQPESVIALIESIDSRYRAQLL</sequence>
<dbReference type="InterPro" id="IPR006121">
    <property type="entry name" value="HMA_dom"/>
</dbReference>
<proteinExistence type="predicted"/>
<dbReference type="SUPFAM" id="SSF55008">
    <property type="entry name" value="HMA, heavy metal-associated domain"/>
    <property type="match status" value="1"/>
</dbReference>
<evidence type="ECO:0000313" key="4">
    <source>
        <dbReference type="EMBL" id="KAG1548572.1"/>
    </source>
</evidence>
<dbReference type="InterPro" id="IPR036163">
    <property type="entry name" value="HMA_dom_sf"/>
</dbReference>
<dbReference type="GO" id="GO:0046872">
    <property type="term" value="F:metal ion binding"/>
    <property type="evidence" value="ECO:0007669"/>
    <property type="project" value="UniProtKB-KW"/>
</dbReference>
<feature type="domain" description="HMA" evidence="3">
    <location>
        <begin position="93"/>
        <end position="156"/>
    </location>
</feature>
<keyword evidence="2" id="KW-0472">Membrane</keyword>